<dbReference type="Proteomes" id="UP001232245">
    <property type="component" value="Unassembled WGS sequence"/>
</dbReference>
<evidence type="ECO:0000313" key="2">
    <source>
        <dbReference type="EMBL" id="MDQ0226294.1"/>
    </source>
</evidence>
<keyword evidence="1" id="KW-1133">Transmembrane helix</keyword>
<comment type="caution">
    <text evidence="2">The sequence shown here is derived from an EMBL/GenBank/DDBJ whole genome shotgun (WGS) entry which is preliminary data.</text>
</comment>
<feature type="transmembrane region" description="Helical" evidence="1">
    <location>
        <begin position="7"/>
        <end position="26"/>
    </location>
</feature>
<protein>
    <submittedName>
        <fullName evidence="2">ABC-type siderophore export system fused ATPase/permease subunit</fullName>
    </submittedName>
</protein>
<gene>
    <name evidence="2" type="ORF">J2S02_002639</name>
</gene>
<sequence>MAKFISIIMLTFFGSVIFMVIVDNLLQDETMTGTFGVTVLFMLSIIITLLISIFEAVKKSGK</sequence>
<keyword evidence="1" id="KW-0812">Transmembrane</keyword>
<organism evidence="2 3">
    <name type="scientific">Metabacillus niabensis</name>
    <dbReference type="NCBI Taxonomy" id="324854"/>
    <lineage>
        <taxon>Bacteria</taxon>
        <taxon>Bacillati</taxon>
        <taxon>Bacillota</taxon>
        <taxon>Bacilli</taxon>
        <taxon>Bacillales</taxon>
        <taxon>Bacillaceae</taxon>
        <taxon>Metabacillus</taxon>
    </lineage>
</organism>
<reference evidence="2 3" key="1">
    <citation type="submission" date="2023-07" db="EMBL/GenBank/DDBJ databases">
        <title>Genomic Encyclopedia of Type Strains, Phase IV (KMG-IV): sequencing the most valuable type-strain genomes for metagenomic binning, comparative biology and taxonomic classification.</title>
        <authorList>
            <person name="Goeker M."/>
        </authorList>
    </citation>
    <scope>NUCLEOTIDE SEQUENCE [LARGE SCALE GENOMIC DNA]</scope>
    <source>
        <strain evidence="2 3">DSM 17723</strain>
    </source>
</reference>
<dbReference type="RefSeq" id="WP_307190725.1">
    <property type="nucleotide sequence ID" value="NZ_JAUSTZ010000004.1"/>
</dbReference>
<name>A0ABT9Z2V9_9BACI</name>
<accession>A0ABT9Z2V9</accession>
<keyword evidence="1" id="KW-0472">Membrane</keyword>
<proteinExistence type="predicted"/>
<evidence type="ECO:0000256" key="1">
    <source>
        <dbReference type="SAM" id="Phobius"/>
    </source>
</evidence>
<feature type="transmembrane region" description="Helical" evidence="1">
    <location>
        <begin position="32"/>
        <end position="54"/>
    </location>
</feature>
<evidence type="ECO:0000313" key="3">
    <source>
        <dbReference type="Proteomes" id="UP001232245"/>
    </source>
</evidence>
<dbReference type="EMBL" id="JAUSTZ010000004">
    <property type="protein sequence ID" value="MDQ0226294.1"/>
    <property type="molecule type" value="Genomic_DNA"/>
</dbReference>
<keyword evidence="3" id="KW-1185">Reference proteome</keyword>